<proteinExistence type="predicted"/>
<reference evidence="1 2" key="1">
    <citation type="submission" date="2015-08" db="EMBL/GenBank/DDBJ databases">
        <title>Genomes of Paenibacillus riograndensis.</title>
        <authorList>
            <person name="Sant'Anna F.H."/>
            <person name="Souza R."/>
            <person name="Ambrosini A."/>
            <person name="Bach E."/>
            <person name="Fernandes G."/>
            <person name="Balsanelli E."/>
            <person name="Baura V.A."/>
            <person name="Pedrosa F.O."/>
            <person name="Souza E.M."/>
            <person name="Passaglia L."/>
        </authorList>
    </citation>
    <scope>NUCLEOTIDE SEQUENCE [LARGE SCALE GENOMIC DNA]</scope>
    <source>
        <strain evidence="1 2">CAS34</strain>
    </source>
</reference>
<dbReference type="PATRIC" id="fig|483937.3.peg.1630"/>
<organism evidence="1 2">
    <name type="scientific">Paenibacillus riograndensis</name>
    <dbReference type="NCBI Taxonomy" id="483937"/>
    <lineage>
        <taxon>Bacteria</taxon>
        <taxon>Bacillati</taxon>
        <taxon>Bacillota</taxon>
        <taxon>Bacilli</taxon>
        <taxon>Bacillales</taxon>
        <taxon>Paenibacillaceae</taxon>
        <taxon>Paenibacillus</taxon>
        <taxon>Paenibacillus sonchi group</taxon>
    </lineage>
</organism>
<sequence length="521" mass="60096">MKNITGGVHLKRKLLLSFIFFFTYNFICIQNASYAEMDLKSETIQEVEELRTQNTKVYHDSSNDKYIEKIFSNSVHYKDKEGEWQDINNTILPILQKNDQYTNYVGKNNYLLSLNKRSDKAIKISYKDMFIKYIALNTNKKEAMVNNNEIMFKNAWKSTDLQYVVQNDGIKMNIYLKDKMAPKTIQFEIVTSDLKLNKESDGFSFSDKQNNEKIFTLPKMWVSDQSDPSKLRYDRIKEKIINKDGKTVLSVSLNDENLTYPLVIDPTTYLDSYGKFTDSTPGDLVAENLVTPLQSGAIEEIQVSADYVDPIHGPQGEVPVELYANRNKIPQTIVCYASCTAPTQNASLGAVKISNYGQKSINSTQINTALGKNFMINGITIYGSWIGHYSITITYENGKPREPLNVKVERFNDKQLKISWNITQANKLYRIRDLFNNNLLAETDKNFAIINLAMSGSYYIVTYSPFLNLESDKVRFDYDASNKITYFYINNRLDRVTNQTKNETIKYEYDANGNLLRRYKI</sequence>
<accession>A0A132TY67</accession>
<name>A0A132TY67_9BACL</name>
<comment type="caution">
    <text evidence="1">The sequence shown here is derived from an EMBL/GenBank/DDBJ whole genome shotgun (WGS) entry which is preliminary data.</text>
</comment>
<gene>
    <name evidence="1" type="ORF">AMQ84_15940</name>
</gene>
<dbReference type="EMBL" id="LIRB01000132">
    <property type="protein sequence ID" value="KWX76184.1"/>
    <property type="molecule type" value="Genomic_DNA"/>
</dbReference>
<protein>
    <submittedName>
        <fullName evidence="1">Uncharacterized protein</fullName>
    </submittedName>
</protein>
<keyword evidence="2" id="KW-1185">Reference proteome</keyword>
<evidence type="ECO:0000313" key="1">
    <source>
        <dbReference type="EMBL" id="KWX76184.1"/>
    </source>
</evidence>
<evidence type="ECO:0000313" key="2">
    <source>
        <dbReference type="Proteomes" id="UP000070475"/>
    </source>
</evidence>
<dbReference type="RefSeq" id="WP_060861170.1">
    <property type="nucleotide sequence ID" value="NZ_LIRB01000132.1"/>
</dbReference>
<dbReference type="Proteomes" id="UP000070475">
    <property type="component" value="Unassembled WGS sequence"/>
</dbReference>
<dbReference type="OrthoDB" id="151636at2"/>
<dbReference type="AlphaFoldDB" id="A0A132TY67"/>